<evidence type="ECO:0000313" key="2">
    <source>
        <dbReference type="Proteomes" id="UP000195772"/>
    </source>
</evidence>
<protein>
    <submittedName>
        <fullName evidence="1">Uncharacterized protein</fullName>
    </submittedName>
</protein>
<proteinExistence type="predicted"/>
<dbReference type="AlphaFoldDB" id="A0A1Y3QUP8"/>
<dbReference type="RefSeq" id="WP_018697459.1">
    <property type="nucleotide sequence ID" value="NZ_BQNI01000001.1"/>
</dbReference>
<sequence>MSQQQASFKYMVCSDQDKSWGITVDNVGEYYIEPDYSFYPPPQQDILLITTLIREMDACWTITN</sequence>
<comment type="caution">
    <text evidence="1">The sequence shown here is derived from an EMBL/GenBank/DDBJ whole genome shotgun (WGS) entry which is preliminary data.</text>
</comment>
<gene>
    <name evidence="1" type="ORF">B5G41_06695</name>
</gene>
<accession>A0A1Y3QUP8</accession>
<evidence type="ECO:0000313" key="1">
    <source>
        <dbReference type="EMBL" id="OUN03373.1"/>
    </source>
</evidence>
<dbReference type="EMBL" id="NFHB01000004">
    <property type="protein sequence ID" value="OUN03373.1"/>
    <property type="molecule type" value="Genomic_DNA"/>
</dbReference>
<dbReference type="Proteomes" id="UP000195772">
    <property type="component" value="Unassembled WGS sequence"/>
</dbReference>
<name>A0A1Y3QUP8_9BACT</name>
<organism evidence="1 2">
    <name type="scientific">Alistipes onderdonkii</name>
    <dbReference type="NCBI Taxonomy" id="328813"/>
    <lineage>
        <taxon>Bacteria</taxon>
        <taxon>Pseudomonadati</taxon>
        <taxon>Bacteroidota</taxon>
        <taxon>Bacteroidia</taxon>
        <taxon>Bacteroidales</taxon>
        <taxon>Rikenellaceae</taxon>
        <taxon>Alistipes</taxon>
    </lineage>
</organism>
<reference evidence="2" key="1">
    <citation type="submission" date="2017-04" db="EMBL/GenBank/DDBJ databases">
        <title>Function of individual gut microbiota members based on whole genome sequencing of pure cultures obtained from chicken caecum.</title>
        <authorList>
            <person name="Medvecky M."/>
            <person name="Cejkova D."/>
            <person name="Polansky O."/>
            <person name="Karasova D."/>
            <person name="Kubasova T."/>
            <person name="Cizek A."/>
            <person name="Rychlik I."/>
        </authorList>
    </citation>
    <scope>NUCLEOTIDE SEQUENCE [LARGE SCALE GENOMIC DNA]</scope>
    <source>
        <strain evidence="2">An90</strain>
    </source>
</reference>